<dbReference type="PANTHER" id="PTHR12346:SF23">
    <property type="entry name" value="PAIRED AMPHIPATHIC HELIX SIN3-LIKE PROTEIN-RELATED"/>
    <property type="match status" value="1"/>
</dbReference>
<dbReference type="Proteomes" id="UP000682877">
    <property type="component" value="Chromosome 3"/>
</dbReference>
<keyword evidence="5" id="KW-1185">Reference proteome</keyword>
<dbReference type="GO" id="GO:0000785">
    <property type="term" value="C:chromatin"/>
    <property type="evidence" value="ECO:0007669"/>
    <property type="project" value="TreeGrafter"/>
</dbReference>
<proteinExistence type="predicted"/>
<dbReference type="InterPro" id="IPR013194">
    <property type="entry name" value="HDAC_interact_dom"/>
</dbReference>
<feature type="domain" description="Histone deacetylase interacting" evidence="3">
    <location>
        <begin position="221"/>
        <end position="310"/>
    </location>
</feature>
<keyword evidence="1" id="KW-0175">Coiled coil</keyword>
<feature type="coiled-coil region" evidence="1">
    <location>
        <begin position="89"/>
        <end position="123"/>
    </location>
</feature>
<dbReference type="AlphaFoldDB" id="A0A8S2A1F5"/>
<feature type="region of interest" description="Disordered" evidence="2">
    <location>
        <begin position="196"/>
        <end position="237"/>
    </location>
</feature>
<dbReference type="InterPro" id="IPR039774">
    <property type="entry name" value="Sin3-like"/>
</dbReference>
<accession>A0A8S2A1F5</accession>
<dbReference type="GO" id="GO:0003714">
    <property type="term" value="F:transcription corepressor activity"/>
    <property type="evidence" value="ECO:0007669"/>
    <property type="project" value="InterPro"/>
</dbReference>
<dbReference type="EMBL" id="LR999453">
    <property type="protein sequence ID" value="CAE5969503.1"/>
    <property type="molecule type" value="Genomic_DNA"/>
</dbReference>
<evidence type="ECO:0000256" key="2">
    <source>
        <dbReference type="SAM" id="MobiDB-lite"/>
    </source>
</evidence>
<reference evidence="4" key="1">
    <citation type="submission" date="2021-01" db="EMBL/GenBank/DDBJ databases">
        <authorList>
            <person name="Bezrukov I."/>
        </authorList>
    </citation>
    <scope>NUCLEOTIDE SEQUENCE</scope>
</reference>
<protein>
    <recommendedName>
        <fullName evidence="3">Histone deacetylase interacting domain-containing protein</fullName>
    </recommendedName>
</protein>
<organism evidence="4 5">
    <name type="scientific">Arabidopsis arenosa</name>
    <name type="common">Sand rock-cress</name>
    <name type="synonym">Cardaminopsis arenosa</name>
    <dbReference type="NCBI Taxonomy" id="38785"/>
    <lineage>
        <taxon>Eukaryota</taxon>
        <taxon>Viridiplantae</taxon>
        <taxon>Streptophyta</taxon>
        <taxon>Embryophyta</taxon>
        <taxon>Tracheophyta</taxon>
        <taxon>Spermatophyta</taxon>
        <taxon>Magnoliopsida</taxon>
        <taxon>eudicotyledons</taxon>
        <taxon>Gunneridae</taxon>
        <taxon>Pentapetalae</taxon>
        <taxon>rosids</taxon>
        <taxon>malvids</taxon>
        <taxon>Brassicales</taxon>
        <taxon>Brassicaceae</taxon>
        <taxon>Camelineae</taxon>
        <taxon>Arabidopsis</taxon>
    </lineage>
</organism>
<name>A0A8S2A1F5_ARAAE</name>
<evidence type="ECO:0000313" key="4">
    <source>
        <dbReference type="EMBL" id="CAE5969503.1"/>
    </source>
</evidence>
<evidence type="ECO:0000313" key="5">
    <source>
        <dbReference type="Proteomes" id="UP000682877"/>
    </source>
</evidence>
<dbReference type="GO" id="GO:0000118">
    <property type="term" value="C:histone deacetylase complex"/>
    <property type="evidence" value="ECO:0007669"/>
    <property type="project" value="TreeGrafter"/>
</dbReference>
<dbReference type="GO" id="GO:0000122">
    <property type="term" value="P:negative regulation of transcription by RNA polymerase II"/>
    <property type="evidence" value="ECO:0007669"/>
    <property type="project" value="TreeGrafter"/>
</dbReference>
<dbReference type="SMART" id="SM00761">
    <property type="entry name" value="HDAC_interact"/>
    <property type="match status" value="1"/>
</dbReference>
<sequence length="385" mass="45242">MADTHDEMIKTIGMKTLSPWEQIRLRSLTQEFNFGILGNTELTRDLTRLKDNLLARKIDDEKPEENPILNDPKVLPRIKIRVKQIDNPKEDVERKKKSHLEAKQKLTELLKVIEKRLTRSELRVYTNLCRDFRSHKIAYSEFVTSLLRLVEKYKNLYQRFVEIPYGDKEDEAGETLTRVKVDENPQETELDKINLEGKRKRRMLPPKESNQPERPLKKRRTSELLTPNYKPIPKAKQKPVSSSVLNNTCAVKRYNFQGCKNLTDIEEDRYKCEDQMFEADVLIGYLRTAVENAEDVMRGEMVLEDLGPKFYRCVEMMYGGDMFEIVTENHQRAFPVILNRLNQKLREVTALRESLIPVWKQTIEKLSRKQSESIAQDSEVKKTKI</sequence>
<dbReference type="PANTHER" id="PTHR12346">
    <property type="entry name" value="SIN3B-RELATED"/>
    <property type="match status" value="1"/>
</dbReference>
<evidence type="ECO:0000259" key="3">
    <source>
        <dbReference type="SMART" id="SM00761"/>
    </source>
</evidence>
<gene>
    <name evidence="4" type="ORF">AARE701A_LOCUS8003</name>
</gene>
<evidence type="ECO:0000256" key="1">
    <source>
        <dbReference type="SAM" id="Coils"/>
    </source>
</evidence>